<dbReference type="GO" id="GO:0005525">
    <property type="term" value="F:GTP binding"/>
    <property type="evidence" value="ECO:0007669"/>
    <property type="project" value="UniProtKB-KW"/>
</dbReference>
<keyword evidence="8" id="KW-0449">Lipoprotein</keyword>
<dbReference type="PRINTS" id="PR00449">
    <property type="entry name" value="RASTRNSFRMNG"/>
</dbReference>
<evidence type="ECO:0000256" key="7">
    <source>
        <dbReference type="ARBA" id="ARBA00023136"/>
    </source>
</evidence>
<dbReference type="GO" id="GO:0005886">
    <property type="term" value="C:plasma membrane"/>
    <property type="evidence" value="ECO:0007669"/>
    <property type="project" value="UniProtKB-SubCell"/>
</dbReference>
<dbReference type="RefSeq" id="XP_046059381.1">
    <property type="nucleotide sequence ID" value="XM_046206736.1"/>
</dbReference>
<proteinExistence type="inferred from homology"/>
<dbReference type="SMART" id="SM00176">
    <property type="entry name" value="RAN"/>
    <property type="match status" value="1"/>
</dbReference>
<evidence type="ECO:0000256" key="6">
    <source>
        <dbReference type="ARBA" id="ARBA00023134"/>
    </source>
</evidence>
<evidence type="ECO:0000256" key="9">
    <source>
        <dbReference type="ARBA" id="ARBA00023289"/>
    </source>
</evidence>
<dbReference type="GeneID" id="70237506"/>
<dbReference type="EMBL" id="JAEUBE010000378">
    <property type="protein sequence ID" value="KAH3662292.1"/>
    <property type="molecule type" value="Genomic_DNA"/>
</dbReference>
<dbReference type="AlphaFoldDB" id="A0A9P8NZX3"/>
<dbReference type="SMART" id="SM00173">
    <property type="entry name" value="RAS"/>
    <property type="match status" value="1"/>
</dbReference>
<evidence type="ECO:0000256" key="1">
    <source>
        <dbReference type="ARBA" id="ARBA00004342"/>
    </source>
</evidence>
<evidence type="ECO:0000256" key="8">
    <source>
        <dbReference type="ARBA" id="ARBA00023288"/>
    </source>
</evidence>
<dbReference type="SMART" id="SM00175">
    <property type="entry name" value="RAB"/>
    <property type="match status" value="1"/>
</dbReference>
<comment type="caution">
    <text evidence="10">The sequence shown here is derived from an EMBL/GenBank/DDBJ whole genome shotgun (WGS) entry which is preliminary data.</text>
</comment>
<dbReference type="SUPFAM" id="SSF52540">
    <property type="entry name" value="P-loop containing nucleoside triphosphate hydrolases"/>
    <property type="match status" value="1"/>
</dbReference>
<sequence length="242" mass="26803">MDKFYVDPIASGGKFRLLEQSDLPTPDPDLQFKIVIVGDSGCGKTSLLSSYIRGSFPTEYEPTIFENHRAFLQDSTKQHILTVDLWDTAGQEDYERLRRLSYQDSNLIILAYSLAAKDSLLNIPEVWAPEILGFCDKTPIVLVGLKSDVAKKQVTPAEAYNVAKSIGAVAHIECSAKQMYNVDQLFNSCVNVVYNKHQAASRETARDSKRFSKGHFRGASAVHAAPSMSSKDSRDDSCCTIV</sequence>
<dbReference type="OrthoDB" id="3992408at2759"/>
<dbReference type="GO" id="GO:0007264">
    <property type="term" value="P:small GTPase-mediated signal transduction"/>
    <property type="evidence" value="ECO:0007669"/>
    <property type="project" value="InterPro"/>
</dbReference>
<dbReference type="Pfam" id="PF00071">
    <property type="entry name" value="Ras"/>
    <property type="match status" value="1"/>
</dbReference>
<evidence type="ECO:0000256" key="2">
    <source>
        <dbReference type="ARBA" id="ARBA00010142"/>
    </source>
</evidence>
<dbReference type="Gene3D" id="3.40.50.300">
    <property type="entry name" value="P-loop containing nucleotide triphosphate hydrolases"/>
    <property type="match status" value="1"/>
</dbReference>
<dbReference type="GO" id="GO:0003924">
    <property type="term" value="F:GTPase activity"/>
    <property type="evidence" value="ECO:0007669"/>
    <property type="project" value="InterPro"/>
</dbReference>
<organism evidence="10 11">
    <name type="scientific">Ogataea philodendri</name>
    <dbReference type="NCBI Taxonomy" id="1378263"/>
    <lineage>
        <taxon>Eukaryota</taxon>
        <taxon>Fungi</taxon>
        <taxon>Dikarya</taxon>
        <taxon>Ascomycota</taxon>
        <taxon>Saccharomycotina</taxon>
        <taxon>Pichiomycetes</taxon>
        <taxon>Pichiales</taxon>
        <taxon>Pichiaceae</taxon>
        <taxon>Ogataea</taxon>
    </lineage>
</organism>
<keyword evidence="3" id="KW-1003">Cell membrane</keyword>
<evidence type="ECO:0000313" key="11">
    <source>
        <dbReference type="Proteomes" id="UP000769157"/>
    </source>
</evidence>
<evidence type="ECO:0000256" key="3">
    <source>
        <dbReference type="ARBA" id="ARBA00022475"/>
    </source>
</evidence>
<comment type="similarity">
    <text evidence="2">Belongs to the small GTPase superfamily. Rho family.</text>
</comment>
<evidence type="ECO:0000313" key="10">
    <source>
        <dbReference type="EMBL" id="KAH3662292.1"/>
    </source>
</evidence>
<reference evidence="10" key="2">
    <citation type="submission" date="2021-01" db="EMBL/GenBank/DDBJ databases">
        <authorList>
            <person name="Schikora-Tamarit M.A."/>
        </authorList>
    </citation>
    <scope>NUCLEOTIDE SEQUENCE</scope>
    <source>
        <strain evidence="10">CBS6075</strain>
    </source>
</reference>
<keyword evidence="5" id="KW-0547">Nucleotide-binding</keyword>
<dbReference type="PROSITE" id="PS51419">
    <property type="entry name" value="RAB"/>
    <property type="match status" value="1"/>
</dbReference>
<dbReference type="InterPro" id="IPR003578">
    <property type="entry name" value="Small_GTPase_Rho"/>
</dbReference>
<dbReference type="InterPro" id="IPR027417">
    <property type="entry name" value="P-loop_NTPase"/>
</dbReference>
<dbReference type="SMART" id="SM00174">
    <property type="entry name" value="RHO"/>
    <property type="match status" value="1"/>
</dbReference>
<name>A0A9P8NZX3_9ASCO</name>
<protein>
    <submittedName>
        <fullName evidence="10">Uncharacterized protein</fullName>
    </submittedName>
</protein>
<keyword evidence="6" id="KW-0342">GTP-binding</keyword>
<dbReference type="InterPro" id="IPR001806">
    <property type="entry name" value="Small_GTPase"/>
</dbReference>
<keyword evidence="11" id="KW-1185">Reference proteome</keyword>
<dbReference type="PANTHER" id="PTHR24072">
    <property type="entry name" value="RHO FAMILY GTPASE"/>
    <property type="match status" value="1"/>
</dbReference>
<dbReference type="Proteomes" id="UP000769157">
    <property type="component" value="Unassembled WGS sequence"/>
</dbReference>
<keyword evidence="9" id="KW-0636">Prenylation</keyword>
<keyword evidence="7" id="KW-0472">Membrane</keyword>
<accession>A0A9P8NZX3</accession>
<evidence type="ECO:0000256" key="5">
    <source>
        <dbReference type="ARBA" id="ARBA00022741"/>
    </source>
</evidence>
<comment type="subcellular location">
    <subcellularLocation>
        <location evidence="1">Cell membrane</location>
        <topology evidence="1">Lipid-anchor</topology>
        <orientation evidence="1">Cytoplasmic side</orientation>
    </subcellularLocation>
</comment>
<keyword evidence="4" id="KW-0488">Methylation</keyword>
<dbReference type="InterPro" id="IPR005225">
    <property type="entry name" value="Small_GTP-bd"/>
</dbReference>
<gene>
    <name evidence="10" type="ORF">OGAPHI_005542</name>
</gene>
<dbReference type="PROSITE" id="PS51421">
    <property type="entry name" value="RAS"/>
    <property type="match status" value="1"/>
</dbReference>
<dbReference type="PROSITE" id="PS51420">
    <property type="entry name" value="RHO"/>
    <property type="match status" value="1"/>
</dbReference>
<reference evidence="10" key="1">
    <citation type="journal article" date="2021" name="Open Biol.">
        <title>Shared evolutionary footprints suggest mitochondrial oxidative damage underlies multiple complex I losses in fungi.</title>
        <authorList>
            <person name="Schikora-Tamarit M.A."/>
            <person name="Marcet-Houben M."/>
            <person name="Nosek J."/>
            <person name="Gabaldon T."/>
        </authorList>
    </citation>
    <scope>NUCLEOTIDE SEQUENCE</scope>
    <source>
        <strain evidence="10">CBS6075</strain>
    </source>
</reference>
<dbReference type="FunFam" id="3.40.50.300:FF:000983">
    <property type="entry name" value="Rho family GTPase"/>
    <property type="match status" value="1"/>
</dbReference>
<evidence type="ECO:0000256" key="4">
    <source>
        <dbReference type="ARBA" id="ARBA00022481"/>
    </source>
</evidence>
<dbReference type="NCBIfam" id="TIGR00231">
    <property type="entry name" value="small_GTP"/>
    <property type="match status" value="1"/>
</dbReference>